<keyword evidence="3" id="KW-1185">Reference proteome</keyword>
<organism evidence="2 3">
    <name type="scientific">Eremothecium gossypii (strain ATCC 10895 / CBS 109.51 / FGSC 9923 / NRRL Y-1056)</name>
    <name type="common">Yeast</name>
    <name type="synonym">Ashbya gossypii</name>
    <dbReference type="NCBI Taxonomy" id="284811"/>
    <lineage>
        <taxon>Eukaryota</taxon>
        <taxon>Fungi</taxon>
        <taxon>Dikarya</taxon>
        <taxon>Ascomycota</taxon>
        <taxon>Saccharomycotina</taxon>
        <taxon>Saccharomycetes</taxon>
        <taxon>Saccharomycetales</taxon>
        <taxon>Saccharomycetaceae</taxon>
        <taxon>Eremothecium</taxon>
    </lineage>
</organism>
<dbReference type="RefSeq" id="NP_985954.1">
    <property type="nucleotide sequence ID" value="NM_211309.1"/>
</dbReference>
<sequence>MIPFRKRKHRQMDPDSSARPLKQKSTNVRSPRDTKAGGCAPGARAVRTRTDVVFSSENVAIRLVEDVSEEDAPAAAPLRRLNENTDVSVLSLQLDEFDQPPNSTSTPLGSPGRSASLGMHCAPDVDAYLRSQGLLSPVCGRDWTPACAESPLQTPERADESWFSPVESPGLSRTFQSSGAFATYQDSDMGSPRAAKDADCHQHRTRPYHK</sequence>
<dbReference type="Proteomes" id="UP000000591">
    <property type="component" value="Chromosome VI"/>
</dbReference>
<reference evidence="3" key="2">
    <citation type="journal article" date="2013" name="G3 (Bethesda)">
        <title>Genomes of Ashbya fungi isolated from insects reveal four mating-type loci, numerous translocations, lack of transposons, and distinct gene duplications.</title>
        <authorList>
            <person name="Dietrich F.S."/>
            <person name="Voegeli S."/>
            <person name="Kuo S."/>
            <person name="Philippsen P."/>
        </authorList>
    </citation>
    <scope>GENOME REANNOTATION</scope>
    <source>
        <strain evidence="3">ATCC 10895 / CBS 109.51 / FGSC 9923 / NRRL Y-1056</strain>
    </source>
</reference>
<name>Q753B7_EREGS</name>
<feature type="region of interest" description="Disordered" evidence="1">
    <location>
        <begin position="1"/>
        <end position="43"/>
    </location>
</feature>
<proteinExistence type="predicted"/>
<gene>
    <name evidence="2" type="ORF">AGOS_AFR407C</name>
</gene>
<dbReference type="eggNOG" id="ENOG502SBZV">
    <property type="taxonomic scope" value="Eukaryota"/>
</dbReference>
<accession>Q753B7</accession>
<evidence type="ECO:0000313" key="3">
    <source>
        <dbReference type="Proteomes" id="UP000000591"/>
    </source>
</evidence>
<feature type="compositionally biased region" description="Basic residues" evidence="1">
    <location>
        <begin position="1"/>
        <end position="10"/>
    </location>
</feature>
<dbReference type="EMBL" id="AE016819">
    <property type="protein sequence ID" value="AAS53778.1"/>
    <property type="molecule type" value="Genomic_DNA"/>
</dbReference>
<dbReference type="GeneID" id="4622226"/>
<dbReference type="KEGG" id="ago:AGOS_AFR407C"/>
<protein>
    <submittedName>
        <fullName evidence="2">AFR407Cp</fullName>
    </submittedName>
</protein>
<dbReference type="AlphaFoldDB" id="Q753B7"/>
<dbReference type="InParanoid" id="Q753B7"/>
<evidence type="ECO:0000313" key="2">
    <source>
        <dbReference type="EMBL" id="AAS53778.1"/>
    </source>
</evidence>
<feature type="region of interest" description="Disordered" evidence="1">
    <location>
        <begin position="151"/>
        <end position="210"/>
    </location>
</feature>
<feature type="compositionally biased region" description="Polar residues" evidence="1">
    <location>
        <begin position="171"/>
        <end position="188"/>
    </location>
</feature>
<dbReference type="OrthoDB" id="4066363at2759"/>
<dbReference type="HOGENOM" id="CLU_1120185_0_0_1"/>
<reference evidence="2 3" key="1">
    <citation type="journal article" date="2004" name="Science">
        <title>The Ashbya gossypii genome as a tool for mapping the ancient Saccharomyces cerevisiae genome.</title>
        <authorList>
            <person name="Dietrich F.S."/>
            <person name="Voegeli S."/>
            <person name="Brachat S."/>
            <person name="Lerch A."/>
            <person name="Gates K."/>
            <person name="Steiner S."/>
            <person name="Mohr C."/>
            <person name="Pohlmann R."/>
            <person name="Luedi P."/>
            <person name="Choi S."/>
            <person name="Wing R.A."/>
            <person name="Flavier A."/>
            <person name="Gaffney T.D."/>
            <person name="Philippsen P."/>
        </authorList>
    </citation>
    <scope>NUCLEOTIDE SEQUENCE [LARGE SCALE GENOMIC DNA]</scope>
    <source>
        <strain evidence="3">ATCC 10895 / CBS 109.51 / FGSC 9923 / NRRL Y-1056</strain>
    </source>
</reference>
<evidence type="ECO:0000256" key="1">
    <source>
        <dbReference type="SAM" id="MobiDB-lite"/>
    </source>
</evidence>